<feature type="compositionally biased region" description="Basic and acidic residues" evidence="7">
    <location>
        <begin position="180"/>
        <end position="191"/>
    </location>
</feature>
<dbReference type="GO" id="GO:0005248">
    <property type="term" value="F:voltage-gated sodium channel activity"/>
    <property type="evidence" value="ECO:0007669"/>
    <property type="project" value="TreeGrafter"/>
</dbReference>
<dbReference type="RefSeq" id="XP_002504429.1">
    <property type="nucleotide sequence ID" value="XM_002504383.1"/>
</dbReference>
<feature type="region of interest" description="Disordered" evidence="7">
    <location>
        <begin position="165"/>
        <end position="235"/>
    </location>
</feature>
<keyword evidence="6" id="KW-0813">Transport</keyword>
<evidence type="ECO:0000256" key="4">
    <source>
        <dbReference type="ARBA" id="ARBA00023136"/>
    </source>
</evidence>
<keyword evidence="6" id="KW-0109">Calcium transport</keyword>
<evidence type="ECO:0000313" key="11">
    <source>
        <dbReference type="Proteomes" id="UP000002009"/>
    </source>
</evidence>
<dbReference type="PANTHER" id="PTHR10037">
    <property type="entry name" value="VOLTAGE-GATED CATION CHANNEL CALCIUM AND SODIUM"/>
    <property type="match status" value="1"/>
</dbReference>
<dbReference type="InterPro" id="IPR002077">
    <property type="entry name" value="VDCCAlpha1"/>
</dbReference>
<feature type="region of interest" description="Disordered" evidence="7">
    <location>
        <begin position="598"/>
        <end position="637"/>
    </location>
</feature>
<accession>C1ED37</accession>
<feature type="domain" description="Ion transport" evidence="9">
    <location>
        <begin position="289"/>
        <end position="584"/>
    </location>
</feature>
<dbReference type="STRING" id="296587.C1ED37"/>
<dbReference type="Gene3D" id="1.10.238.10">
    <property type="entry name" value="EF-hand"/>
    <property type="match status" value="1"/>
</dbReference>
<feature type="domain" description="Ion transport" evidence="9">
    <location>
        <begin position="1180"/>
        <end position="1443"/>
    </location>
</feature>
<feature type="region of interest" description="Disordered" evidence="7">
    <location>
        <begin position="57"/>
        <end position="127"/>
    </location>
</feature>
<feature type="compositionally biased region" description="Basic residues" evidence="7">
    <location>
        <begin position="974"/>
        <end position="996"/>
    </location>
</feature>
<dbReference type="PANTHER" id="PTHR10037:SF62">
    <property type="entry name" value="SODIUM CHANNEL PROTEIN 60E"/>
    <property type="match status" value="1"/>
</dbReference>
<evidence type="ECO:0000256" key="3">
    <source>
        <dbReference type="ARBA" id="ARBA00022989"/>
    </source>
</evidence>
<keyword evidence="6" id="KW-0406">Ion transport</keyword>
<feature type="transmembrane region" description="Helical" evidence="8">
    <location>
        <begin position="1179"/>
        <end position="1198"/>
    </location>
</feature>
<feature type="transmembrane region" description="Helical" evidence="8">
    <location>
        <begin position="1693"/>
        <end position="1716"/>
    </location>
</feature>
<evidence type="ECO:0000256" key="2">
    <source>
        <dbReference type="ARBA" id="ARBA00022692"/>
    </source>
</evidence>
<feature type="transmembrane region" description="Helical" evidence="8">
    <location>
        <begin position="1297"/>
        <end position="1323"/>
    </location>
</feature>
<dbReference type="InParanoid" id="C1ED37"/>
<feature type="transmembrane region" description="Helical" evidence="8">
    <location>
        <begin position="1412"/>
        <end position="1439"/>
    </location>
</feature>
<keyword evidence="5 6" id="KW-0106">Calcium</keyword>
<dbReference type="GeneID" id="8246620"/>
<feature type="transmembrane region" description="Helical" evidence="8">
    <location>
        <begin position="1246"/>
        <end position="1266"/>
    </location>
</feature>
<evidence type="ECO:0000256" key="7">
    <source>
        <dbReference type="SAM" id="MobiDB-lite"/>
    </source>
</evidence>
<dbReference type="InterPro" id="IPR043203">
    <property type="entry name" value="VGCC_Ca_Na"/>
</dbReference>
<organism evidence="10 11">
    <name type="scientific">Micromonas commoda (strain RCC299 / NOUM17 / CCMP2709)</name>
    <name type="common">Picoplanktonic green alga</name>
    <dbReference type="NCBI Taxonomy" id="296587"/>
    <lineage>
        <taxon>Eukaryota</taxon>
        <taxon>Viridiplantae</taxon>
        <taxon>Chlorophyta</taxon>
        <taxon>Mamiellophyceae</taxon>
        <taxon>Mamiellales</taxon>
        <taxon>Mamiellaceae</taxon>
        <taxon>Micromonas</taxon>
    </lineage>
</organism>
<dbReference type="SUPFAM" id="SSF81324">
    <property type="entry name" value="Voltage-gated potassium channels"/>
    <property type="match status" value="4"/>
</dbReference>
<keyword evidence="4 8" id="KW-0472">Membrane</keyword>
<feature type="transmembrane region" description="Helical" evidence="8">
    <location>
        <begin position="1499"/>
        <end position="1517"/>
    </location>
</feature>
<dbReference type="Gene3D" id="1.10.287.70">
    <property type="match status" value="4"/>
</dbReference>
<dbReference type="PRINTS" id="PR00167">
    <property type="entry name" value="CACHANNEL"/>
</dbReference>
<dbReference type="GO" id="GO:0046872">
    <property type="term" value="F:metal ion binding"/>
    <property type="evidence" value="ECO:0007669"/>
    <property type="project" value="UniProtKB-KW"/>
</dbReference>
<keyword evidence="3 8" id="KW-1133">Transmembrane helix</keyword>
<keyword evidence="6" id="KW-0851">Voltage-gated channel</keyword>
<feature type="transmembrane region" description="Helical" evidence="8">
    <location>
        <begin position="1213"/>
        <end position="1234"/>
    </location>
</feature>
<feature type="transmembrane region" description="Helical" evidence="8">
    <location>
        <begin position="740"/>
        <end position="761"/>
    </location>
</feature>
<evidence type="ECO:0000313" key="10">
    <source>
        <dbReference type="EMBL" id="ACO65687.1"/>
    </source>
</evidence>
<evidence type="ECO:0000259" key="9">
    <source>
        <dbReference type="Pfam" id="PF00520"/>
    </source>
</evidence>
<feature type="region of interest" description="Disordered" evidence="7">
    <location>
        <begin position="974"/>
        <end position="1013"/>
    </location>
</feature>
<proteinExistence type="inferred from homology"/>
<feature type="transmembrane region" description="Helical" evidence="8">
    <location>
        <begin position="1607"/>
        <end position="1635"/>
    </location>
</feature>
<feature type="transmembrane region" description="Helical" evidence="8">
    <location>
        <begin position="1529"/>
        <end position="1551"/>
    </location>
</feature>
<evidence type="ECO:0000256" key="6">
    <source>
        <dbReference type="RuleBase" id="RU003808"/>
    </source>
</evidence>
<dbReference type="OrthoDB" id="416585at2759"/>
<dbReference type="GO" id="GO:0001518">
    <property type="term" value="C:voltage-gated sodium channel complex"/>
    <property type="evidence" value="ECO:0007669"/>
    <property type="project" value="TreeGrafter"/>
</dbReference>
<evidence type="ECO:0000256" key="5">
    <source>
        <dbReference type="PIRSR" id="PIRSR602077-1"/>
    </source>
</evidence>
<feature type="compositionally biased region" description="Low complexity" evidence="7">
    <location>
        <begin position="105"/>
        <end position="126"/>
    </location>
</feature>
<feature type="transmembrane region" description="Helical" evidence="8">
    <location>
        <begin position="847"/>
        <end position="867"/>
    </location>
</feature>
<keyword evidence="2 8" id="KW-0812">Transmembrane</keyword>
<feature type="domain" description="Ion transport" evidence="9">
    <location>
        <begin position="709"/>
        <end position="955"/>
    </location>
</feature>
<name>C1ED37_MICCC</name>
<feature type="transmembrane region" description="Helical" evidence="8">
    <location>
        <begin position="781"/>
        <end position="803"/>
    </location>
</feature>
<feature type="binding site" evidence="5">
    <location>
        <position position="907"/>
    </location>
    <ligand>
        <name>Ca(2+)</name>
        <dbReference type="ChEBI" id="CHEBI:29108"/>
    </ligand>
</feature>
<keyword evidence="6" id="KW-0407">Ion channel</keyword>
<comment type="similarity">
    <text evidence="6">Belongs to the calcium channel alpha-1 subunit (TC 1.A.1.11) family.</text>
</comment>
<dbReference type="InterPro" id="IPR027359">
    <property type="entry name" value="Volt_channel_dom_sf"/>
</dbReference>
<dbReference type="GO" id="GO:0005245">
    <property type="term" value="F:voltage-gated calcium channel activity"/>
    <property type="evidence" value="ECO:0007669"/>
    <property type="project" value="InterPro"/>
</dbReference>
<dbReference type="InterPro" id="IPR005821">
    <property type="entry name" value="Ion_trans_dom"/>
</dbReference>
<feature type="compositionally biased region" description="Basic and acidic residues" evidence="7">
    <location>
        <begin position="29"/>
        <end position="38"/>
    </location>
</feature>
<feature type="region of interest" description="Disordered" evidence="7">
    <location>
        <begin position="1046"/>
        <end position="1083"/>
    </location>
</feature>
<feature type="transmembrane region" description="Helical" evidence="8">
    <location>
        <begin position="410"/>
        <end position="439"/>
    </location>
</feature>
<gene>
    <name evidence="10" type="ORF">MICPUN_61641</name>
</gene>
<evidence type="ECO:0000256" key="8">
    <source>
        <dbReference type="SAM" id="Phobius"/>
    </source>
</evidence>
<reference evidence="10 11" key="1">
    <citation type="journal article" date="2009" name="Science">
        <title>Green evolution and dynamic adaptations revealed by genomes of the marine picoeukaryotes Micromonas.</title>
        <authorList>
            <person name="Worden A.Z."/>
            <person name="Lee J.H."/>
            <person name="Mock T."/>
            <person name="Rouze P."/>
            <person name="Simmons M.P."/>
            <person name="Aerts A.L."/>
            <person name="Allen A.E."/>
            <person name="Cuvelier M.L."/>
            <person name="Derelle E."/>
            <person name="Everett M.V."/>
            <person name="Foulon E."/>
            <person name="Grimwood J."/>
            <person name="Gundlach H."/>
            <person name="Henrissat B."/>
            <person name="Napoli C."/>
            <person name="McDonald S.M."/>
            <person name="Parker M.S."/>
            <person name="Rombauts S."/>
            <person name="Salamov A."/>
            <person name="Von Dassow P."/>
            <person name="Badger J.H."/>
            <person name="Coutinho P.M."/>
            <person name="Demir E."/>
            <person name="Dubchak I."/>
            <person name="Gentemann C."/>
            <person name="Eikrem W."/>
            <person name="Gready J.E."/>
            <person name="John U."/>
            <person name="Lanier W."/>
            <person name="Lindquist E.A."/>
            <person name="Lucas S."/>
            <person name="Mayer K.F."/>
            <person name="Moreau H."/>
            <person name="Not F."/>
            <person name="Otillar R."/>
            <person name="Panaud O."/>
            <person name="Pangilinan J."/>
            <person name="Paulsen I."/>
            <person name="Piegu B."/>
            <person name="Poliakov A."/>
            <person name="Robbens S."/>
            <person name="Schmutz J."/>
            <person name="Toulza E."/>
            <person name="Wyss T."/>
            <person name="Zelensky A."/>
            <person name="Zhou K."/>
            <person name="Armbrust E.V."/>
            <person name="Bhattacharya D."/>
            <person name="Goodenough U.W."/>
            <person name="Van de Peer Y."/>
            <person name="Grigoriev I.V."/>
        </authorList>
    </citation>
    <scope>NUCLEOTIDE SEQUENCE [LARGE SCALE GENOMIC DNA]</scope>
    <source>
        <strain evidence="11">RCC299 / NOUM17</strain>
    </source>
</reference>
<sequence length="1877" mass="209237">MAPRRSRDDSDDSDGSGDEVDVDGDENERDAVEYDERGRRILADDIVAAIHQAHARGLTAPMLPPKRQMNQHRASVTSHRPGYSSVDARDGHFHPSNGDLNPRGAAEGSSKDAAASAAASSSAAFSDPAKGWGGLGDFSDAVLNALAAKRLDKDKMTHGQRLEARLEARMRGGSVPTGDRGGHRDKQRRGSGESVGGDGDDDFHHRRRADSRYPTDDSHDPTHDPTRSGATISQQRALRALPVVSARRRARRVGVRGGRSTRRRVLDSISSVTSRVSSMCGPVVESEDFELLVVIVILVNCVSLALYRPTEGTGSAWNTRLDRLELGLNGFFTLELVLRISHRGAREYFRDPWNRFDFALVLAGYSGLLIAAPQGGADSGDGDNSGLRALRALRALRPLRTITRFQSLRSVVVCFIEAVPLLVSVVGFVVFFTFLFAIAGHQLFQEAYHQRCEDPGTGVPETWNDAFGCDSIDNPQITGSNPAGSESGSGRTCPPFDDLGNPLECVYVHSGRGNSVAGYDNVAAGMLTVFQCTTLAGWAQVMYRIMDSGSEVAVPYFVLLVFFGPYFVVNLFLAVLKTKFGKAQSLFQSKMNAVKESAGTGDNSTASLANPTVAPSSSTRVDEPARSDDADDAKPSDRRRRNTLALIFAWICAVAAGYAEQRRIAAERKEDELALTLAQHEAEGIKSWRLEYRRKVQALKEWCFEVQEHRYFNRFFLALIYLNTVLMAMEHHGMSSQLEFALLVTNFVFTFFFTVEIAIKITGIGFWDFWMDNFNRFDLCIVGLSVIEVLAIGGSAIPAFRSLKGLRSLKVLKTFRVFRIFKMFRYLSSLRIIGEVILSSLGSFISIAVLLFLFLLVFAIVGLHVFGGLKDPDSFRYGVDDPQLGGRASFDSFYHSLLLTFQVLTLEDWEFIMFKSIEYAGWGASVYFVMWVIVGKYTFLTLFLAVTMEAFESKYDPKASREARVVAKLLRKKRERRKKRQEASLRRRKKEKKKRKELAEERQQDKDGTCDALGDEVLSEDNEVASTAVVTLSSPPGPVAVTEAFQGEPQSKSGWKPKRKPTRFAFGSGDKPNGYDSDTASGASSGAMTPYLPSGMSSGAVTPGGDRYDIPSGLVSGMMTPSWGGSSSVIGSRHNSFGAVRSMIVRRMSKEDDLQDTSCGCVPPHHELRERCFNVVTHWSFDHLMFALIFGSCVAMAMERPDMEPELQRDLLIVDYVLTACFAAESGLKVFVFGFRRYIRERTNQLDFFIVVTTLLELMLTSVGGLKAVRSLRILRAIRPLRALTKSSGMRLVLKSVALSIGAMVNVSVVMLMFFVIFGILGVQVFAGRFYRCNDPSVPDRAACVGSYYDPTVGNVAEREWSNAYLNFDNLYRALISLFVTSTLDGYGQIMFDALDITGIDKQPRMDHNPAAFVFFVAFIVLCAFSLLNLYVGVIFYQFSRIRMLSQTSSIDLTEEQKEWAEMCKSVLRMQPLKKLPPPKQWWRKVPFRVVSDRKFDRIIMAAICASVLVMSAGWHGEPAGWTEMKDNFNLGFTCVFIAEAALKIIAMGFVEYWSSSWNRFDLFLVCGSLVDLCVQDLSTSVARLIRLFRVSRMFRLIKSFKGLKSLFETLLVSLPAFWNVGALVLLLFFIYSYVGVLTFGTVVRADSINEHANFESFPTAMLTLFRVATNDEWVGLMQDCSRPDANGSWVSYPYFISFVIAVSMIMLNLFTAVIIENFENTQDHEQWKLSPNSLEGYVSTFREFDDGTGTISGVDLERLLKKIPPPLGIGQYSSGVLTVHFIKALNVPLSKEGRVPFRRTAFELVRRVCECDMPPGEMRDRIEYGIRKAFPDIWEPIPDELSWSALMCVIRVQRHWREVTAASSCARAGPRGWRRI</sequence>
<feature type="compositionally biased region" description="Basic and acidic residues" evidence="7">
    <location>
        <begin position="997"/>
        <end position="1009"/>
    </location>
</feature>
<feature type="domain" description="Ion transport" evidence="9">
    <location>
        <begin position="1495"/>
        <end position="1726"/>
    </location>
</feature>
<dbReference type="Pfam" id="PF00520">
    <property type="entry name" value="Ion_trans"/>
    <property type="match status" value="4"/>
</dbReference>
<dbReference type="KEGG" id="mis:MICPUN_61641"/>
<protein>
    <submittedName>
        <fullName evidence="10">Voltage-gated ion channel superfamily</fullName>
    </submittedName>
</protein>
<feature type="compositionally biased region" description="Polar residues" evidence="7">
    <location>
        <begin position="600"/>
        <end position="619"/>
    </location>
</feature>
<feature type="compositionally biased region" description="Basic and acidic residues" evidence="7">
    <location>
        <begin position="620"/>
        <end position="636"/>
    </location>
</feature>
<evidence type="ECO:0000256" key="1">
    <source>
        <dbReference type="ARBA" id="ARBA00004141"/>
    </source>
</evidence>
<feature type="compositionally biased region" description="Basic and acidic residues" evidence="7">
    <location>
        <begin position="210"/>
        <end position="226"/>
    </location>
</feature>
<keyword evidence="5" id="KW-0479">Metal-binding</keyword>
<dbReference type="GO" id="GO:0005891">
    <property type="term" value="C:voltage-gated calcium channel complex"/>
    <property type="evidence" value="ECO:0007669"/>
    <property type="project" value="InterPro"/>
</dbReference>
<keyword evidence="11" id="KW-1185">Reference proteome</keyword>
<keyword evidence="6" id="KW-0107">Calcium channel</keyword>
<comment type="subcellular location">
    <subcellularLocation>
        <location evidence="1 6">Membrane</location>
        <topology evidence="1 6">Multi-pass membrane protein</topology>
    </subcellularLocation>
</comment>
<feature type="compositionally biased region" description="Acidic residues" evidence="7">
    <location>
        <begin position="9"/>
        <end position="28"/>
    </location>
</feature>
<dbReference type="Proteomes" id="UP000002009">
    <property type="component" value="Chromosome 9"/>
</dbReference>
<dbReference type="eggNOG" id="KOG2301">
    <property type="taxonomic scope" value="Eukaryota"/>
</dbReference>
<feature type="transmembrane region" description="Helical" evidence="8">
    <location>
        <begin position="926"/>
        <end position="951"/>
    </location>
</feature>
<feature type="transmembrane region" description="Helical" evidence="8">
    <location>
        <begin position="553"/>
        <end position="576"/>
    </location>
</feature>
<dbReference type="Gene3D" id="1.20.120.350">
    <property type="entry name" value="Voltage-gated potassium channels. Chain C"/>
    <property type="match status" value="4"/>
</dbReference>
<dbReference type="EMBL" id="CP001329">
    <property type="protein sequence ID" value="ACO65687.1"/>
    <property type="molecule type" value="Genomic_DNA"/>
</dbReference>
<feature type="region of interest" description="Disordered" evidence="7">
    <location>
        <begin position="1"/>
        <end position="38"/>
    </location>
</feature>